<dbReference type="Pfam" id="PF03372">
    <property type="entry name" value="Exo_endo_phos"/>
    <property type="match status" value="1"/>
</dbReference>
<dbReference type="EMBL" id="KK107562">
    <property type="protein sequence ID" value="EZA48932.1"/>
    <property type="molecule type" value="Genomic_DNA"/>
</dbReference>
<keyword evidence="4" id="KW-1185">Reference proteome</keyword>
<dbReference type="Proteomes" id="UP000053097">
    <property type="component" value="Unassembled WGS sequence"/>
</dbReference>
<evidence type="ECO:0000256" key="1">
    <source>
        <dbReference type="SAM" id="MobiDB-lite"/>
    </source>
</evidence>
<protein>
    <recommendedName>
        <fullName evidence="2">Endonuclease/exonuclease/phosphatase domain-containing protein</fullName>
    </recommendedName>
</protein>
<feature type="region of interest" description="Disordered" evidence="1">
    <location>
        <begin position="305"/>
        <end position="324"/>
    </location>
</feature>
<dbReference type="InterPro" id="IPR036691">
    <property type="entry name" value="Endo/exonu/phosph_ase_sf"/>
</dbReference>
<feature type="domain" description="Endonuclease/exonuclease/phosphatase" evidence="2">
    <location>
        <begin position="162"/>
        <end position="302"/>
    </location>
</feature>
<evidence type="ECO:0000313" key="4">
    <source>
        <dbReference type="Proteomes" id="UP000053097"/>
    </source>
</evidence>
<reference evidence="3 4" key="1">
    <citation type="journal article" date="2014" name="Curr. Biol.">
        <title>The genome of the clonal raider ant Cerapachys biroi.</title>
        <authorList>
            <person name="Oxley P.R."/>
            <person name="Ji L."/>
            <person name="Fetter-Pruneda I."/>
            <person name="McKenzie S.K."/>
            <person name="Li C."/>
            <person name="Hu H."/>
            <person name="Zhang G."/>
            <person name="Kronauer D.J."/>
        </authorList>
    </citation>
    <scope>NUCLEOTIDE SEQUENCE [LARGE SCALE GENOMIC DNA]</scope>
</reference>
<dbReference type="GO" id="GO:0003824">
    <property type="term" value="F:catalytic activity"/>
    <property type="evidence" value="ECO:0007669"/>
    <property type="project" value="InterPro"/>
</dbReference>
<dbReference type="STRING" id="2015173.A0A026VYT0"/>
<dbReference type="InterPro" id="IPR005135">
    <property type="entry name" value="Endo/exonuclease/phosphatase"/>
</dbReference>
<sequence>MEKEREREEREGRKRNLIIKGIKREGGDIWKEIEEIGKEIEVEMEIEDIRKLRGGREEKGEMAIIKLRTEKNRKKILENERKLRGRKIWIEEDQTFNERKIKWKLRQIAGEEERTGKKVKLGYGKIWIEGKWWFWDEEEEVLKDAGGRQREEGKENVYKIAFWNVAGLMNKDEEFWKELLGWDIMCLSETWMEEKGWERVRNKLPKGYIWETRWAERRNKKGRAIGGILMGIRKEMKIEKDKEVKNREGIITKKVRIGEEWWRIVGVYVNNDLEKKLEELREWMEEKEEGVRVVIGGDFNARTGEGGGCVRGEEEEIEEKKSRK</sequence>
<dbReference type="Gene3D" id="3.60.10.10">
    <property type="entry name" value="Endonuclease/exonuclease/phosphatase"/>
    <property type="match status" value="1"/>
</dbReference>
<name>A0A026VYT0_OOCBI</name>
<accession>A0A026VYT0</accession>
<dbReference type="SUPFAM" id="SSF56219">
    <property type="entry name" value="DNase I-like"/>
    <property type="match status" value="1"/>
</dbReference>
<dbReference type="AlphaFoldDB" id="A0A026VYT0"/>
<gene>
    <name evidence="3" type="ORF">X777_12962</name>
</gene>
<evidence type="ECO:0000313" key="3">
    <source>
        <dbReference type="EMBL" id="EZA48932.1"/>
    </source>
</evidence>
<evidence type="ECO:0000259" key="2">
    <source>
        <dbReference type="Pfam" id="PF03372"/>
    </source>
</evidence>
<organism evidence="3 4">
    <name type="scientific">Ooceraea biroi</name>
    <name type="common">Clonal raider ant</name>
    <name type="synonym">Cerapachys biroi</name>
    <dbReference type="NCBI Taxonomy" id="2015173"/>
    <lineage>
        <taxon>Eukaryota</taxon>
        <taxon>Metazoa</taxon>
        <taxon>Ecdysozoa</taxon>
        <taxon>Arthropoda</taxon>
        <taxon>Hexapoda</taxon>
        <taxon>Insecta</taxon>
        <taxon>Pterygota</taxon>
        <taxon>Neoptera</taxon>
        <taxon>Endopterygota</taxon>
        <taxon>Hymenoptera</taxon>
        <taxon>Apocrita</taxon>
        <taxon>Aculeata</taxon>
        <taxon>Formicoidea</taxon>
        <taxon>Formicidae</taxon>
        <taxon>Dorylinae</taxon>
        <taxon>Ooceraea</taxon>
    </lineage>
</organism>
<dbReference type="OMA" id="RIEEEWW"/>
<proteinExistence type="predicted"/>